<protein>
    <submittedName>
        <fullName evidence="9">AEC family transporter</fullName>
    </submittedName>
</protein>
<feature type="transmembrane region" description="Helical" evidence="8">
    <location>
        <begin position="190"/>
        <end position="208"/>
    </location>
</feature>
<accession>A0A5A9XQ79</accession>
<dbReference type="AlphaFoldDB" id="A0A5A9XQ79"/>
<proteinExistence type="inferred from homology"/>
<dbReference type="InterPro" id="IPR004776">
    <property type="entry name" value="Mem_transp_PIN-like"/>
</dbReference>
<dbReference type="PANTHER" id="PTHR36838">
    <property type="entry name" value="AUXIN EFFLUX CARRIER FAMILY PROTEIN"/>
    <property type="match status" value="1"/>
</dbReference>
<comment type="subcellular location">
    <subcellularLocation>
        <location evidence="1">Cell membrane</location>
        <topology evidence="1">Multi-pass membrane protein</topology>
    </subcellularLocation>
</comment>
<feature type="transmembrane region" description="Helical" evidence="8">
    <location>
        <begin position="124"/>
        <end position="146"/>
    </location>
</feature>
<comment type="similarity">
    <text evidence="2">Belongs to the auxin efflux carrier (TC 2.A.69) family.</text>
</comment>
<feature type="transmembrane region" description="Helical" evidence="8">
    <location>
        <begin position="67"/>
        <end position="86"/>
    </location>
</feature>
<dbReference type="OrthoDB" id="9810457at2"/>
<evidence type="ECO:0000256" key="2">
    <source>
        <dbReference type="ARBA" id="ARBA00010145"/>
    </source>
</evidence>
<dbReference type="EMBL" id="SRSD01000001">
    <property type="protein sequence ID" value="KAA0895144.1"/>
    <property type="molecule type" value="Genomic_DNA"/>
</dbReference>
<feature type="transmembrane region" description="Helical" evidence="8">
    <location>
        <begin position="282"/>
        <end position="305"/>
    </location>
</feature>
<evidence type="ECO:0000256" key="8">
    <source>
        <dbReference type="SAM" id="Phobius"/>
    </source>
</evidence>
<dbReference type="GO" id="GO:0005886">
    <property type="term" value="C:plasma membrane"/>
    <property type="evidence" value="ECO:0007669"/>
    <property type="project" value="UniProtKB-SubCell"/>
</dbReference>
<dbReference type="Proteomes" id="UP000324298">
    <property type="component" value="Unassembled WGS sequence"/>
</dbReference>
<dbReference type="PANTHER" id="PTHR36838:SF1">
    <property type="entry name" value="SLR1864 PROTEIN"/>
    <property type="match status" value="1"/>
</dbReference>
<keyword evidence="4" id="KW-1003">Cell membrane</keyword>
<evidence type="ECO:0000256" key="5">
    <source>
        <dbReference type="ARBA" id="ARBA00022692"/>
    </source>
</evidence>
<dbReference type="RefSeq" id="WP_149305727.1">
    <property type="nucleotide sequence ID" value="NZ_SRSD01000001.1"/>
</dbReference>
<comment type="caution">
    <text evidence="9">The sequence shown here is derived from an EMBL/GenBank/DDBJ whole genome shotgun (WGS) entry which is preliminary data.</text>
</comment>
<reference evidence="9 10" key="1">
    <citation type="submission" date="2019-04" db="EMBL/GenBank/DDBJ databases">
        <title>Geobacter ruber sp. nov., ferric-reducing bacteria isolated from paddy soil.</title>
        <authorList>
            <person name="Xu Z."/>
            <person name="Masuda Y."/>
            <person name="Itoh H."/>
            <person name="Senoo K."/>
        </authorList>
    </citation>
    <scope>NUCLEOTIDE SEQUENCE [LARGE SCALE GENOMIC DNA]</scope>
    <source>
        <strain evidence="9 10">Red88</strain>
    </source>
</reference>
<evidence type="ECO:0000313" key="9">
    <source>
        <dbReference type="EMBL" id="KAA0895144.1"/>
    </source>
</evidence>
<evidence type="ECO:0000256" key="3">
    <source>
        <dbReference type="ARBA" id="ARBA00022448"/>
    </source>
</evidence>
<dbReference type="GO" id="GO:0055085">
    <property type="term" value="P:transmembrane transport"/>
    <property type="evidence" value="ECO:0007669"/>
    <property type="project" value="InterPro"/>
</dbReference>
<keyword evidence="10" id="KW-1185">Reference proteome</keyword>
<evidence type="ECO:0000313" key="10">
    <source>
        <dbReference type="Proteomes" id="UP000324298"/>
    </source>
</evidence>
<name>A0A5A9XQ79_9BACT</name>
<feature type="transmembrane region" description="Helical" evidence="8">
    <location>
        <begin position="98"/>
        <end position="118"/>
    </location>
</feature>
<evidence type="ECO:0000256" key="1">
    <source>
        <dbReference type="ARBA" id="ARBA00004651"/>
    </source>
</evidence>
<keyword evidence="6 8" id="KW-1133">Transmembrane helix</keyword>
<feature type="transmembrane region" description="Helical" evidence="8">
    <location>
        <begin position="249"/>
        <end position="270"/>
    </location>
</feature>
<evidence type="ECO:0000256" key="6">
    <source>
        <dbReference type="ARBA" id="ARBA00022989"/>
    </source>
</evidence>
<dbReference type="Pfam" id="PF03547">
    <property type="entry name" value="Mem_trans"/>
    <property type="match status" value="2"/>
</dbReference>
<keyword evidence="3" id="KW-0813">Transport</keyword>
<feature type="transmembrane region" description="Helical" evidence="8">
    <location>
        <begin position="35"/>
        <end position="55"/>
    </location>
</feature>
<evidence type="ECO:0000256" key="4">
    <source>
        <dbReference type="ARBA" id="ARBA00022475"/>
    </source>
</evidence>
<evidence type="ECO:0000256" key="7">
    <source>
        <dbReference type="ARBA" id="ARBA00023136"/>
    </source>
</evidence>
<feature type="transmembrane region" description="Helical" evidence="8">
    <location>
        <begin position="220"/>
        <end position="243"/>
    </location>
</feature>
<dbReference type="InterPro" id="IPR038770">
    <property type="entry name" value="Na+/solute_symporter_sf"/>
</dbReference>
<dbReference type="Gene3D" id="1.20.1530.20">
    <property type="match status" value="1"/>
</dbReference>
<organism evidence="9 10">
    <name type="scientific">Oryzomonas rubra</name>
    <dbReference type="NCBI Taxonomy" id="2509454"/>
    <lineage>
        <taxon>Bacteria</taxon>
        <taxon>Pseudomonadati</taxon>
        <taxon>Thermodesulfobacteriota</taxon>
        <taxon>Desulfuromonadia</taxon>
        <taxon>Geobacterales</taxon>
        <taxon>Geobacteraceae</taxon>
        <taxon>Oryzomonas</taxon>
    </lineage>
</organism>
<gene>
    <name evidence="9" type="ORF">ET418_01090</name>
</gene>
<feature type="transmembrane region" description="Helical" evidence="8">
    <location>
        <begin position="158"/>
        <end position="178"/>
    </location>
</feature>
<feature type="transmembrane region" description="Helical" evidence="8">
    <location>
        <begin position="6"/>
        <end position="23"/>
    </location>
</feature>
<keyword evidence="7 8" id="KW-0472">Membrane</keyword>
<sequence length="315" mass="34161">MQTDIVTEVLVLFLIMAAGYYARRRKFIDAAANRAITELILNVTLPLMILVSFTFDFNREMLSTAMKLLMVSFALHVALYLVSGLFFRRHPQETRSVLRFMTIFSNSAFMGYPVLQSLYGKIGIFYASIFGVPFTIALWSLGVMLFTGEKGPQALKKALINPGVLAVAAGLVIFIGSIKLPTPLLKACELVGATTTPLSMIVVGASLADTRLRDLFSGLAIYYGSAVRLLIVPLLVLAVLSLLGIKGMVLGICVVSMAMPAAANTAMFAEKFDGDTQLASRCIFLSTALSLLTIPLVIAILQVALGEKTINLHLW</sequence>
<keyword evidence="5 8" id="KW-0812">Transmembrane</keyword>